<evidence type="ECO:0000256" key="2">
    <source>
        <dbReference type="ARBA" id="ARBA00023242"/>
    </source>
</evidence>
<comment type="subcellular location">
    <subcellularLocation>
        <location evidence="1">Nucleus</location>
    </subcellularLocation>
</comment>
<dbReference type="CDD" id="cd00067">
    <property type="entry name" value="GAL4"/>
    <property type="match status" value="1"/>
</dbReference>
<dbReference type="GO" id="GO:0008270">
    <property type="term" value="F:zinc ion binding"/>
    <property type="evidence" value="ECO:0007669"/>
    <property type="project" value="InterPro"/>
</dbReference>
<dbReference type="Gene3D" id="4.10.240.10">
    <property type="entry name" value="Zn(2)-C6 fungal-type DNA-binding domain"/>
    <property type="match status" value="1"/>
</dbReference>
<protein>
    <recommendedName>
        <fullName evidence="3">Zn(2)-C6 fungal-type domain-containing protein</fullName>
    </recommendedName>
</protein>
<name>A0A0B7K536_BIOOC</name>
<keyword evidence="2" id="KW-0539">Nucleus</keyword>
<dbReference type="GO" id="GO:0005634">
    <property type="term" value="C:nucleus"/>
    <property type="evidence" value="ECO:0007669"/>
    <property type="project" value="UniProtKB-SubCell"/>
</dbReference>
<dbReference type="AlphaFoldDB" id="A0A0B7K536"/>
<dbReference type="GO" id="GO:0000981">
    <property type="term" value="F:DNA-binding transcription factor activity, RNA polymerase II-specific"/>
    <property type="evidence" value="ECO:0007669"/>
    <property type="project" value="InterPro"/>
</dbReference>
<dbReference type="Pfam" id="PF00172">
    <property type="entry name" value="Zn_clus"/>
    <property type="match status" value="1"/>
</dbReference>
<dbReference type="SMART" id="SM00066">
    <property type="entry name" value="GAL4"/>
    <property type="match status" value="1"/>
</dbReference>
<evidence type="ECO:0000259" key="3">
    <source>
        <dbReference type="PROSITE" id="PS50048"/>
    </source>
</evidence>
<proteinExistence type="predicted"/>
<dbReference type="PROSITE" id="PS50048">
    <property type="entry name" value="ZN2_CY6_FUNGAL_2"/>
    <property type="match status" value="1"/>
</dbReference>
<dbReference type="InterPro" id="IPR021858">
    <property type="entry name" value="Fun_TF"/>
</dbReference>
<feature type="domain" description="Zn(2)-C6 fungal-type" evidence="3">
    <location>
        <begin position="11"/>
        <end position="39"/>
    </location>
</feature>
<dbReference type="InterPro" id="IPR001138">
    <property type="entry name" value="Zn2Cys6_DnaBD"/>
</dbReference>
<sequence>MPKRVKRTFTACWTCRKRHVRCDGKMPTCGPCARQSLDCEGDRIQLSWVDAETGRYTARLRRILGPELTWLDHHTYSARQLEHLLEENRKDCHCELHMSPKTPFRLILIESGYFTSVRPSINQLAGRHTQDQVLFSHYVCHVAFLLTPIDDDRNPWKSVYPAMALGSQSPACKSLYHGLLSQAAFNLAKLRRGDYDSFARYRHEGLSPMEYR</sequence>
<dbReference type="PROSITE" id="PS00463">
    <property type="entry name" value="ZN2_CY6_FUNGAL_1"/>
    <property type="match status" value="1"/>
</dbReference>
<dbReference type="PANTHER" id="PTHR37534:SF46">
    <property type="entry name" value="ZN(II)2CYS6 TRANSCRIPTION FACTOR (EUROFUNG)"/>
    <property type="match status" value="1"/>
</dbReference>
<dbReference type="EMBL" id="CDPU01000015">
    <property type="protein sequence ID" value="CEO49741.1"/>
    <property type="molecule type" value="Genomic_DNA"/>
</dbReference>
<dbReference type="PANTHER" id="PTHR37534">
    <property type="entry name" value="TRANSCRIPTIONAL ACTIVATOR PROTEIN UGA3"/>
    <property type="match status" value="1"/>
</dbReference>
<dbReference type="Pfam" id="PF11951">
    <property type="entry name" value="Fungal_trans_2"/>
    <property type="match status" value="1"/>
</dbReference>
<gene>
    <name evidence="4" type="ORF">BN869_000005798_1</name>
</gene>
<accession>A0A0B7K536</accession>
<dbReference type="SUPFAM" id="SSF57701">
    <property type="entry name" value="Zn2/Cys6 DNA-binding domain"/>
    <property type="match status" value="1"/>
</dbReference>
<evidence type="ECO:0000256" key="1">
    <source>
        <dbReference type="ARBA" id="ARBA00004123"/>
    </source>
</evidence>
<reference evidence="4" key="1">
    <citation type="submission" date="2015-01" db="EMBL/GenBank/DDBJ databases">
        <authorList>
            <person name="Durling Mikael"/>
        </authorList>
    </citation>
    <scope>NUCLEOTIDE SEQUENCE</scope>
</reference>
<evidence type="ECO:0000313" key="4">
    <source>
        <dbReference type="EMBL" id="CEO49741.1"/>
    </source>
</evidence>
<organism evidence="4">
    <name type="scientific">Bionectria ochroleuca</name>
    <name type="common">Gliocladium roseum</name>
    <dbReference type="NCBI Taxonomy" id="29856"/>
    <lineage>
        <taxon>Eukaryota</taxon>
        <taxon>Fungi</taxon>
        <taxon>Dikarya</taxon>
        <taxon>Ascomycota</taxon>
        <taxon>Pezizomycotina</taxon>
        <taxon>Sordariomycetes</taxon>
        <taxon>Hypocreomycetidae</taxon>
        <taxon>Hypocreales</taxon>
        <taxon>Bionectriaceae</taxon>
        <taxon>Clonostachys</taxon>
    </lineage>
</organism>
<dbReference type="InterPro" id="IPR036864">
    <property type="entry name" value="Zn2-C6_fun-type_DNA-bd_sf"/>
</dbReference>